<organism evidence="1 2">
    <name type="scientific">Flavobacterium pokkalii</name>
    <dbReference type="NCBI Taxonomy" id="1940408"/>
    <lineage>
        <taxon>Bacteria</taxon>
        <taxon>Pseudomonadati</taxon>
        <taxon>Bacteroidota</taxon>
        <taxon>Flavobacteriia</taxon>
        <taxon>Flavobacteriales</taxon>
        <taxon>Flavobacteriaceae</taxon>
        <taxon>Flavobacterium</taxon>
    </lineage>
</organism>
<keyword evidence="2" id="KW-1185">Reference proteome</keyword>
<accession>A0ABR7ULC9</accession>
<gene>
    <name evidence="1" type="ORF">B6A10_00240</name>
</gene>
<evidence type="ECO:0000313" key="1">
    <source>
        <dbReference type="EMBL" id="MBD0723601.1"/>
    </source>
</evidence>
<protein>
    <submittedName>
        <fullName evidence="1">Uncharacterized protein</fullName>
    </submittedName>
</protein>
<dbReference type="EMBL" id="NASZ01000001">
    <property type="protein sequence ID" value="MBD0723601.1"/>
    <property type="molecule type" value="Genomic_DNA"/>
</dbReference>
<comment type="caution">
    <text evidence="1">The sequence shown here is derived from an EMBL/GenBank/DDBJ whole genome shotgun (WGS) entry which is preliminary data.</text>
</comment>
<reference evidence="1 2" key="1">
    <citation type="journal article" date="2020" name="Microbiol. Res.">
        <title>Flavobacterium pokkalii sp. nov., a novel plant growth promoting native rhizobacteria isolated from pokkali rice grown in coastal saline affected agricultural regions of southern India, Kerala.</title>
        <authorList>
            <person name="Menon R.R."/>
            <person name="Kumari S."/>
            <person name="Viver T."/>
            <person name="Rameshkumar N."/>
        </authorList>
    </citation>
    <scope>NUCLEOTIDE SEQUENCE [LARGE SCALE GENOMIC DNA]</scope>
    <source>
        <strain evidence="1 2">L1I52</strain>
    </source>
</reference>
<name>A0ABR7ULC9_9FLAO</name>
<sequence>MSRAYGSFLMVNDCLQRIKIRCYNICRSYGTFTFKFKTFHRAIGSKHYVATDFNPLVNMK</sequence>
<evidence type="ECO:0000313" key="2">
    <source>
        <dbReference type="Proteomes" id="UP000661715"/>
    </source>
</evidence>
<proteinExistence type="predicted"/>
<dbReference type="Proteomes" id="UP000661715">
    <property type="component" value="Unassembled WGS sequence"/>
</dbReference>